<keyword evidence="3" id="KW-0862">Zinc</keyword>
<dbReference type="VEuPathDB" id="FungiDB:ASPZODRAFT_133026"/>
<dbReference type="PANTHER" id="PTHR33337">
    <property type="entry name" value="GFA DOMAIN-CONTAINING PROTEIN"/>
    <property type="match status" value="1"/>
</dbReference>
<evidence type="ECO:0000256" key="4">
    <source>
        <dbReference type="ARBA" id="ARBA00023239"/>
    </source>
</evidence>
<organism evidence="6 7">
    <name type="scientific">Penicilliopsis zonata CBS 506.65</name>
    <dbReference type="NCBI Taxonomy" id="1073090"/>
    <lineage>
        <taxon>Eukaryota</taxon>
        <taxon>Fungi</taxon>
        <taxon>Dikarya</taxon>
        <taxon>Ascomycota</taxon>
        <taxon>Pezizomycotina</taxon>
        <taxon>Eurotiomycetes</taxon>
        <taxon>Eurotiomycetidae</taxon>
        <taxon>Eurotiales</taxon>
        <taxon>Aspergillaceae</taxon>
        <taxon>Penicilliopsis</taxon>
    </lineage>
</organism>
<protein>
    <recommendedName>
        <fullName evidence="5">CENP-V/GFA domain-containing protein</fullName>
    </recommendedName>
</protein>
<comment type="similarity">
    <text evidence="1">Belongs to the Gfa family.</text>
</comment>
<dbReference type="Pfam" id="PF04828">
    <property type="entry name" value="GFA"/>
    <property type="match status" value="1"/>
</dbReference>
<dbReference type="GeneID" id="34609635"/>
<feature type="domain" description="CENP-V/GFA" evidence="5">
    <location>
        <begin position="2"/>
        <end position="124"/>
    </location>
</feature>
<dbReference type="RefSeq" id="XP_022580570.1">
    <property type="nucleotide sequence ID" value="XM_022723170.1"/>
</dbReference>
<gene>
    <name evidence="6" type="ORF">ASPZODRAFT_133026</name>
</gene>
<dbReference type="GO" id="GO:0046872">
    <property type="term" value="F:metal ion binding"/>
    <property type="evidence" value="ECO:0007669"/>
    <property type="project" value="UniProtKB-KW"/>
</dbReference>
<keyword evidence="2" id="KW-0479">Metal-binding</keyword>
<dbReference type="Gene3D" id="3.90.1590.10">
    <property type="entry name" value="glutathione-dependent formaldehyde- activating enzyme (gfa)"/>
    <property type="match status" value="1"/>
</dbReference>
<dbReference type="AlphaFoldDB" id="A0A1L9SFP1"/>
<sequence length="151" mass="16485">MAVGSCFCGKVKVEYAGQPLASALCHCLDCRKLTGTLCTYSFVVKRADLKVTGSPKAVAKTADSGKSYENYFCPECGSSIYGQEVKADGTTPETIVLRAGILDDIETMTEHKPEVEVFTDRRLNWISPIEGAHQVPGMLQAKQFLESKENK</sequence>
<evidence type="ECO:0000256" key="3">
    <source>
        <dbReference type="ARBA" id="ARBA00022833"/>
    </source>
</evidence>
<dbReference type="Proteomes" id="UP000184188">
    <property type="component" value="Unassembled WGS sequence"/>
</dbReference>
<dbReference type="InterPro" id="IPR006913">
    <property type="entry name" value="CENP-V/GFA"/>
</dbReference>
<name>A0A1L9SFP1_9EURO</name>
<evidence type="ECO:0000259" key="5">
    <source>
        <dbReference type="PROSITE" id="PS51891"/>
    </source>
</evidence>
<accession>A0A1L9SFP1</accession>
<dbReference type="PANTHER" id="PTHR33337:SF30">
    <property type="entry name" value="DUF636 DOMAIN PROTEIN (AFU_ORTHOLOGUE AFUA_1G03180)"/>
    <property type="match status" value="1"/>
</dbReference>
<proteinExistence type="inferred from homology"/>
<dbReference type="OrthoDB" id="406544at2759"/>
<dbReference type="SUPFAM" id="SSF51316">
    <property type="entry name" value="Mss4-like"/>
    <property type="match status" value="1"/>
</dbReference>
<reference evidence="7" key="1">
    <citation type="journal article" date="2017" name="Genome Biol.">
        <title>Comparative genomics reveals high biological diversity and specific adaptations in the industrially and medically important fungal genus Aspergillus.</title>
        <authorList>
            <person name="de Vries R.P."/>
            <person name="Riley R."/>
            <person name="Wiebenga A."/>
            <person name="Aguilar-Osorio G."/>
            <person name="Amillis S."/>
            <person name="Uchima C.A."/>
            <person name="Anderluh G."/>
            <person name="Asadollahi M."/>
            <person name="Askin M."/>
            <person name="Barry K."/>
            <person name="Battaglia E."/>
            <person name="Bayram O."/>
            <person name="Benocci T."/>
            <person name="Braus-Stromeyer S.A."/>
            <person name="Caldana C."/>
            <person name="Canovas D."/>
            <person name="Cerqueira G.C."/>
            <person name="Chen F."/>
            <person name="Chen W."/>
            <person name="Choi C."/>
            <person name="Clum A."/>
            <person name="Dos Santos R.A."/>
            <person name="Damasio A.R."/>
            <person name="Diallinas G."/>
            <person name="Emri T."/>
            <person name="Fekete E."/>
            <person name="Flipphi M."/>
            <person name="Freyberg S."/>
            <person name="Gallo A."/>
            <person name="Gournas C."/>
            <person name="Habgood R."/>
            <person name="Hainaut M."/>
            <person name="Harispe M.L."/>
            <person name="Henrissat B."/>
            <person name="Hilden K.S."/>
            <person name="Hope R."/>
            <person name="Hossain A."/>
            <person name="Karabika E."/>
            <person name="Karaffa L."/>
            <person name="Karanyi Z."/>
            <person name="Krasevec N."/>
            <person name="Kuo A."/>
            <person name="Kusch H."/>
            <person name="LaButti K."/>
            <person name="Lagendijk E.L."/>
            <person name="Lapidus A."/>
            <person name="Levasseur A."/>
            <person name="Lindquist E."/>
            <person name="Lipzen A."/>
            <person name="Logrieco A.F."/>
            <person name="MacCabe A."/>
            <person name="Maekelae M.R."/>
            <person name="Malavazi I."/>
            <person name="Melin P."/>
            <person name="Meyer V."/>
            <person name="Mielnichuk N."/>
            <person name="Miskei M."/>
            <person name="Molnar A.P."/>
            <person name="Mule G."/>
            <person name="Ngan C.Y."/>
            <person name="Orejas M."/>
            <person name="Orosz E."/>
            <person name="Ouedraogo J.P."/>
            <person name="Overkamp K.M."/>
            <person name="Park H.-S."/>
            <person name="Perrone G."/>
            <person name="Piumi F."/>
            <person name="Punt P.J."/>
            <person name="Ram A.F."/>
            <person name="Ramon A."/>
            <person name="Rauscher S."/>
            <person name="Record E."/>
            <person name="Riano-Pachon D.M."/>
            <person name="Robert V."/>
            <person name="Roehrig J."/>
            <person name="Ruller R."/>
            <person name="Salamov A."/>
            <person name="Salih N.S."/>
            <person name="Samson R.A."/>
            <person name="Sandor E."/>
            <person name="Sanguinetti M."/>
            <person name="Schuetze T."/>
            <person name="Sepcic K."/>
            <person name="Shelest E."/>
            <person name="Sherlock G."/>
            <person name="Sophianopoulou V."/>
            <person name="Squina F.M."/>
            <person name="Sun H."/>
            <person name="Susca A."/>
            <person name="Todd R.B."/>
            <person name="Tsang A."/>
            <person name="Unkles S.E."/>
            <person name="van de Wiele N."/>
            <person name="van Rossen-Uffink D."/>
            <person name="Oliveira J.V."/>
            <person name="Vesth T.C."/>
            <person name="Visser J."/>
            <person name="Yu J.-H."/>
            <person name="Zhou M."/>
            <person name="Andersen M.R."/>
            <person name="Archer D.B."/>
            <person name="Baker S.E."/>
            <person name="Benoit I."/>
            <person name="Brakhage A.A."/>
            <person name="Braus G.H."/>
            <person name="Fischer R."/>
            <person name="Frisvad J.C."/>
            <person name="Goldman G.H."/>
            <person name="Houbraken J."/>
            <person name="Oakley B."/>
            <person name="Pocsi I."/>
            <person name="Scazzocchio C."/>
            <person name="Seiboth B."/>
            <person name="vanKuyk P.A."/>
            <person name="Wortman J."/>
            <person name="Dyer P.S."/>
            <person name="Grigoriev I.V."/>
        </authorList>
    </citation>
    <scope>NUCLEOTIDE SEQUENCE [LARGE SCALE GENOMIC DNA]</scope>
    <source>
        <strain evidence="7">CBS 506.65</strain>
    </source>
</reference>
<evidence type="ECO:0000256" key="1">
    <source>
        <dbReference type="ARBA" id="ARBA00005495"/>
    </source>
</evidence>
<dbReference type="EMBL" id="KV878343">
    <property type="protein sequence ID" value="OJJ46060.1"/>
    <property type="molecule type" value="Genomic_DNA"/>
</dbReference>
<keyword evidence="4" id="KW-0456">Lyase</keyword>
<keyword evidence="7" id="KW-1185">Reference proteome</keyword>
<dbReference type="GO" id="GO:0016846">
    <property type="term" value="F:carbon-sulfur lyase activity"/>
    <property type="evidence" value="ECO:0007669"/>
    <property type="project" value="InterPro"/>
</dbReference>
<dbReference type="PROSITE" id="PS51891">
    <property type="entry name" value="CENP_V_GFA"/>
    <property type="match status" value="1"/>
</dbReference>
<dbReference type="STRING" id="1073090.A0A1L9SFP1"/>
<evidence type="ECO:0000313" key="6">
    <source>
        <dbReference type="EMBL" id="OJJ46060.1"/>
    </source>
</evidence>
<evidence type="ECO:0000313" key="7">
    <source>
        <dbReference type="Proteomes" id="UP000184188"/>
    </source>
</evidence>
<dbReference type="InterPro" id="IPR011057">
    <property type="entry name" value="Mss4-like_sf"/>
</dbReference>
<evidence type="ECO:0000256" key="2">
    <source>
        <dbReference type="ARBA" id="ARBA00022723"/>
    </source>
</evidence>